<name>A0ACB7T7K5_HYAAI</name>
<dbReference type="Proteomes" id="UP000821845">
    <property type="component" value="Chromosome 10"/>
</dbReference>
<evidence type="ECO:0000313" key="1">
    <source>
        <dbReference type="EMBL" id="KAH6942096.1"/>
    </source>
</evidence>
<reference evidence="1" key="1">
    <citation type="submission" date="2020-05" db="EMBL/GenBank/DDBJ databases">
        <title>Large-scale comparative analyses of tick genomes elucidate their genetic diversity and vector capacities.</title>
        <authorList>
            <person name="Jia N."/>
            <person name="Wang J."/>
            <person name="Shi W."/>
            <person name="Du L."/>
            <person name="Sun Y."/>
            <person name="Zhan W."/>
            <person name="Jiang J."/>
            <person name="Wang Q."/>
            <person name="Zhang B."/>
            <person name="Ji P."/>
            <person name="Sakyi L.B."/>
            <person name="Cui X."/>
            <person name="Yuan T."/>
            <person name="Jiang B."/>
            <person name="Yang W."/>
            <person name="Lam T.T.-Y."/>
            <person name="Chang Q."/>
            <person name="Ding S."/>
            <person name="Wang X."/>
            <person name="Zhu J."/>
            <person name="Ruan X."/>
            <person name="Zhao L."/>
            <person name="Wei J."/>
            <person name="Que T."/>
            <person name="Du C."/>
            <person name="Cheng J."/>
            <person name="Dai P."/>
            <person name="Han X."/>
            <person name="Huang E."/>
            <person name="Gao Y."/>
            <person name="Liu J."/>
            <person name="Shao H."/>
            <person name="Ye R."/>
            <person name="Li L."/>
            <person name="Wei W."/>
            <person name="Wang X."/>
            <person name="Wang C."/>
            <person name="Yang T."/>
            <person name="Huo Q."/>
            <person name="Li W."/>
            <person name="Guo W."/>
            <person name="Chen H."/>
            <person name="Zhou L."/>
            <person name="Ni X."/>
            <person name="Tian J."/>
            <person name="Zhou Y."/>
            <person name="Sheng Y."/>
            <person name="Liu T."/>
            <person name="Pan Y."/>
            <person name="Xia L."/>
            <person name="Li J."/>
            <person name="Zhao F."/>
            <person name="Cao W."/>
        </authorList>
    </citation>
    <scope>NUCLEOTIDE SEQUENCE</scope>
    <source>
        <strain evidence="1">Hyas-2018</strain>
    </source>
</reference>
<keyword evidence="2" id="KW-1185">Reference proteome</keyword>
<gene>
    <name evidence="1" type="ORF">HPB50_000671</name>
</gene>
<protein>
    <submittedName>
        <fullName evidence="1">Uncharacterized protein</fullName>
    </submittedName>
</protein>
<accession>A0ACB7T7K5</accession>
<dbReference type="EMBL" id="CM023490">
    <property type="protein sequence ID" value="KAH6942096.1"/>
    <property type="molecule type" value="Genomic_DNA"/>
</dbReference>
<evidence type="ECO:0000313" key="2">
    <source>
        <dbReference type="Proteomes" id="UP000821845"/>
    </source>
</evidence>
<comment type="caution">
    <text evidence="1">The sequence shown here is derived from an EMBL/GenBank/DDBJ whole genome shotgun (WGS) entry which is preliminary data.</text>
</comment>
<sequence length="575" mass="64667">MIVRLPHNLDAEAVAQKLTEAGEQRAIQVLDLTNCILLNSEQVASSIHKCAHVRTLKCLSCALKPSDLLALMLRRLPFLVEIEFTLECQTDSATELQCMHELELCNRTGALIRSLRRMYVEIGYDPSFQVLSSILRLCPRLENLHVHLTRGDFAFSRQTCCAIFENHKSLQTFTFTSDVPASHRFQLTLPLNFMSCVSICGNVTYSKFVGLRTCAWLCDLAAKRIEPRTLPFQLTVVTTDSPKLTTEEWFRLASLRCEWANVRHLCLVLMPRQASVNVYATAGNPCRENLRIFFSSALQHIVELNMSSFHFDDDLDLTHLLQDGSLMSLRSLSASPCGLRRPSAPQCLAKYCPELRDLDLRIELNGSFISCTSCEVELAPLKEEELIGMPSSGSVSFRKPLASLTFSGVSFAACVWFIESCGATTRIQLSDYSPPSSQDFERFCARLANSIKPTWLILRHEQLQLDDEFLLTNLSRVNSLEYLYLLSTVPLFDDAARMCVLTLSYGLPRLLCTHVHYRSPADADGIDKRITWLRKGGNEPRLGVLLRNAPCFGPCSTATFIGLQKPLNRDFSLDC</sequence>
<proteinExistence type="predicted"/>
<organism evidence="1 2">
    <name type="scientific">Hyalomma asiaticum</name>
    <name type="common">Tick</name>
    <dbReference type="NCBI Taxonomy" id="266040"/>
    <lineage>
        <taxon>Eukaryota</taxon>
        <taxon>Metazoa</taxon>
        <taxon>Ecdysozoa</taxon>
        <taxon>Arthropoda</taxon>
        <taxon>Chelicerata</taxon>
        <taxon>Arachnida</taxon>
        <taxon>Acari</taxon>
        <taxon>Parasitiformes</taxon>
        <taxon>Ixodida</taxon>
        <taxon>Ixodoidea</taxon>
        <taxon>Ixodidae</taxon>
        <taxon>Hyalomminae</taxon>
        <taxon>Hyalomma</taxon>
    </lineage>
</organism>